<gene>
    <name evidence="1" type="ORF">BV22DRAFT_674588</name>
</gene>
<evidence type="ECO:0000313" key="2">
    <source>
        <dbReference type="Proteomes" id="UP000790709"/>
    </source>
</evidence>
<proteinExistence type="predicted"/>
<organism evidence="1 2">
    <name type="scientific">Leucogyrophana mollusca</name>
    <dbReference type="NCBI Taxonomy" id="85980"/>
    <lineage>
        <taxon>Eukaryota</taxon>
        <taxon>Fungi</taxon>
        <taxon>Dikarya</taxon>
        <taxon>Basidiomycota</taxon>
        <taxon>Agaricomycotina</taxon>
        <taxon>Agaricomycetes</taxon>
        <taxon>Agaricomycetidae</taxon>
        <taxon>Boletales</taxon>
        <taxon>Boletales incertae sedis</taxon>
        <taxon>Leucogyrophana</taxon>
    </lineage>
</organism>
<evidence type="ECO:0000313" key="1">
    <source>
        <dbReference type="EMBL" id="KAH7922231.1"/>
    </source>
</evidence>
<dbReference type="Proteomes" id="UP000790709">
    <property type="component" value="Unassembled WGS sequence"/>
</dbReference>
<dbReference type="EMBL" id="MU266493">
    <property type="protein sequence ID" value="KAH7922231.1"/>
    <property type="molecule type" value="Genomic_DNA"/>
</dbReference>
<sequence>MTFHTLLRWLARSFTSTGSEDGEFGTDIQADNEIPFRPPPEPSPSQNHQDARPHFLNTGKTMLHVNSAPPTQPLHDLQNSGHRHLHATGNARIHAPTTDQSTRSYSIYRGLMQPTYRNELGPFSAPAYATPNYFRSPVPAYVPHSLSIPVGDVPRSQLPPGLDLTYQHVDVQNLSQLQAAAWSQYTTQDLIVDPSGAIAKEIKKIVTETISALPHRLFDTRSGELRSHTDLKAAFEKSDDFTALVLVTTALPPQQHRATIEGVVRHYFGYAMLSHRWDEQEPLYEQIHSSVFEIDGLPGITKLQGFLRTAHRMGSKWAWSDTCCIDKKNNVELQEALALMFSWYRNSAATIVYLSDVPDSSTATFVNSEYFKRVWTLQEVLAPRVIRLYKADWTPYMDGEHLNDKTNGPMLDLLEMATGIDKESLRDFEPGTNNVRERLGWARSRESTKEEDFGYSLMGIFKVRLTIEYGEKEEAFGRLLFKIAGLSGDVGLFDWVETEQSSQRSRVSSCLAAHPSCYYGIDRSTSHLYNHGYEPRRSSSLPPLRHCPSPSHQYVAKARLRNTSTTRELSVPCLTYKVESLKFNYQLAWSQDLCHCHISAKGLQPLQISPAEPDHWLSRNASEPCEYLLARPCHPETRVISARRKYRGLGRSQSTYRQLEEPFVVMLLVRNRNGSYRRISTTTPILALMSVTGSGIESSGISCLEIS</sequence>
<keyword evidence="2" id="KW-1185">Reference proteome</keyword>
<reference evidence="1" key="1">
    <citation type="journal article" date="2021" name="New Phytol.">
        <title>Evolutionary innovations through gain and loss of genes in the ectomycorrhizal Boletales.</title>
        <authorList>
            <person name="Wu G."/>
            <person name="Miyauchi S."/>
            <person name="Morin E."/>
            <person name="Kuo A."/>
            <person name="Drula E."/>
            <person name="Varga T."/>
            <person name="Kohler A."/>
            <person name="Feng B."/>
            <person name="Cao Y."/>
            <person name="Lipzen A."/>
            <person name="Daum C."/>
            <person name="Hundley H."/>
            <person name="Pangilinan J."/>
            <person name="Johnson J."/>
            <person name="Barry K."/>
            <person name="LaButti K."/>
            <person name="Ng V."/>
            <person name="Ahrendt S."/>
            <person name="Min B."/>
            <person name="Choi I.G."/>
            <person name="Park H."/>
            <person name="Plett J.M."/>
            <person name="Magnuson J."/>
            <person name="Spatafora J.W."/>
            <person name="Nagy L.G."/>
            <person name="Henrissat B."/>
            <person name="Grigoriev I.V."/>
            <person name="Yang Z.L."/>
            <person name="Xu J."/>
            <person name="Martin F.M."/>
        </authorList>
    </citation>
    <scope>NUCLEOTIDE SEQUENCE</scope>
    <source>
        <strain evidence="1">KUC20120723A-06</strain>
    </source>
</reference>
<name>A0ACB8BAM0_9AGAM</name>
<accession>A0ACB8BAM0</accession>
<protein>
    <submittedName>
        <fullName evidence="1">Uncharacterized protein</fullName>
    </submittedName>
</protein>
<comment type="caution">
    <text evidence="1">The sequence shown here is derived from an EMBL/GenBank/DDBJ whole genome shotgun (WGS) entry which is preliminary data.</text>
</comment>